<dbReference type="GO" id="GO:0008721">
    <property type="term" value="F:D-serine ammonia-lyase activity"/>
    <property type="evidence" value="ECO:0007669"/>
    <property type="project" value="TreeGrafter"/>
</dbReference>
<protein>
    <submittedName>
        <fullName evidence="2">D-serine deaminase-like pyridoxal phosphate-dependent protein</fullName>
    </submittedName>
</protein>
<dbReference type="InterPro" id="IPR001608">
    <property type="entry name" value="Ala_racemase_N"/>
</dbReference>
<dbReference type="RefSeq" id="WP_145224900.1">
    <property type="nucleotide sequence ID" value="NZ_VIVQ01000001.1"/>
</dbReference>
<evidence type="ECO:0000259" key="1">
    <source>
        <dbReference type="Pfam" id="PF01168"/>
    </source>
</evidence>
<proteinExistence type="predicted"/>
<dbReference type="EMBL" id="VIVQ01000001">
    <property type="protein sequence ID" value="TWE11560.1"/>
    <property type="molecule type" value="Genomic_DNA"/>
</dbReference>
<name>A0A561E7M7_9MICO</name>
<dbReference type="SUPFAM" id="SSF51419">
    <property type="entry name" value="PLP-binding barrel"/>
    <property type="match status" value="1"/>
</dbReference>
<gene>
    <name evidence="2" type="ORF">BKA23_0333</name>
</gene>
<dbReference type="InterPro" id="IPR029066">
    <property type="entry name" value="PLP-binding_barrel"/>
</dbReference>
<dbReference type="InterPro" id="IPR051466">
    <property type="entry name" value="D-amino_acid_metab_enzyme"/>
</dbReference>
<dbReference type="PANTHER" id="PTHR28004:SF2">
    <property type="entry name" value="D-SERINE DEHYDRATASE"/>
    <property type="match status" value="1"/>
</dbReference>
<reference evidence="2 3" key="1">
    <citation type="submission" date="2019-06" db="EMBL/GenBank/DDBJ databases">
        <title>Sequencing the genomes of 1000 actinobacteria strains.</title>
        <authorList>
            <person name="Klenk H.-P."/>
        </authorList>
    </citation>
    <scope>NUCLEOTIDE SEQUENCE [LARGE SCALE GENOMIC DNA]</scope>
    <source>
        <strain evidence="2 3">DSM 19560</strain>
    </source>
</reference>
<dbReference type="PANTHER" id="PTHR28004">
    <property type="entry name" value="ZGC:162816-RELATED"/>
    <property type="match status" value="1"/>
</dbReference>
<dbReference type="OrthoDB" id="2445260at2"/>
<sequence>MSVWGSLGPISAPTAVLDVDAFEANREEMLRRAAGTTIRVASKSLRVRGLIERILATDGYAGVLGYSAAEAVWLVRHGVRDVVVAYPSVDTAAFAQVAADADLAREITFMVDLPEHLRMLDAAAQDVPLRACLDVDSSLRLRGLHVGVHRSSVLGADLAVAMAQAAERLTGVDLVGVMFYDAQVAGVPDSNPAVRLMKRRSLTQLTGRRAEVLDAIASYVRLEFVNAGGTGSLHTTGRDPRITELAAGSGFFTPTLFDGYDGTQLRPAAYFASPVTRKPRPDVAVTFSGGYVASGPASASRLPRPVHPTGLRYFGQEGPGEVQTPLRGKAALDLTVGDTVWFRHAKAGEMCSRFNEIVLVRAGEIVDRLPTYRGEGQNFG</sequence>
<dbReference type="GO" id="GO:0036088">
    <property type="term" value="P:D-serine catabolic process"/>
    <property type="evidence" value="ECO:0007669"/>
    <property type="project" value="TreeGrafter"/>
</dbReference>
<comment type="caution">
    <text evidence="2">The sequence shown here is derived from an EMBL/GenBank/DDBJ whole genome shotgun (WGS) entry which is preliminary data.</text>
</comment>
<dbReference type="Gene3D" id="3.20.20.10">
    <property type="entry name" value="Alanine racemase"/>
    <property type="match status" value="1"/>
</dbReference>
<accession>A0A561E7M7</accession>
<feature type="domain" description="Alanine racemase N-terminal" evidence="1">
    <location>
        <begin position="18"/>
        <end position="202"/>
    </location>
</feature>
<dbReference type="Pfam" id="PF01168">
    <property type="entry name" value="Ala_racemase_N"/>
    <property type="match status" value="1"/>
</dbReference>
<organism evidence="2 3">
    <name type="scientific">Rudaeicoccus suwonensis</name>
    <dbReference type="NCBI Taxonomy" id="657409"/>
    <lineage>
        <taxon>Bacteria</taxon>
        <taxon>Bacillati</taxon>
        <taxon>Actinomycetota</taxon>
        <taxon>Actinomycetes</taxon>
        <taxon>Micrococcales</taxon>
        <taxon>Dermacoccaceae</taxon>
        <taxon>Rudaeicoccus</taxon>
    </lineage>
</organism>
<evidence type="ECO:0000313" key="2">
    <source>
        <dbReference type="EMBL" id="TWE11560.1"/>
    </source>
</evidence>
<evidence type="ECO:0000313" key="3">
    <source>
        <dbReference type="Proteomes" id="UP000318297"/>
    </source>
</evidence>
<keyword evidence="3" id="KW-1185">Reference proteome</keyword>
<dbReference type="Proteomes" id="UP000318297">
    <property type="component" value="Unassembled WGS sequence"/>
</dbReference>
<dbReference type="AlphaFoldDB" id="A0A561E7M7"/>